<feature type="region of interest" description="Disordered" evidence="1">
    <location>
        <begin position="1"/>
        <end position="22"/>
    </location>
</feature>
<dbReference type="AlphaFoldDB" id="A0A4C1VG70"/>
<protein>
    <submittedName>
        <fullName evidence="2">Uncharacterized protein</fullName>
    </submittedName>
</protein>
<accession>A0A4C1VG70</accession>
<gene>
    <name evidence="2" type="ORF">EVAR_31002_1</name>
</gene>
<evidence type="ECO:0000313" key="2">
    <source>
        <dbReference type="EMBL" id="GBP37004.1"/>
    </source>
</evidence>
<dbReference type="Proteomes" id="UP000299102">
    <property type="component" value="Unassembled WGS sequence"/>
</dbReference>
<evidence type="ECO:0000256" key="1">
    <source>
        <dbReference type="SAM" id="MobiDB-lite"/>
    </source>
</evidence>
<comment type="caution">
    <text evidence="2">The sequence shown here is derived from an EMBL/GenBank/DDBJ whole genome shotgun (WGS) entry which is preliminary data.</text>
</comment>
<dbReference type="EMBL" id="BGZK01000327">
    <property type="protein sequence ID" value="GBP37004.1"/>
    <property type="molecule type" value="Genomic_DNA"/>
</dbReference>
<reference evidence="2 3" key="1">
    <citation type="journal article" date="2019" name="Commun. Biol.">
        <title>The bagworm genome reveals a unique fibroin gene that provides high tensile strength.</title>
        <authorList>
            <person name="Kono N."/>
            <person name="Nakamura H."/>
            <person name="Ohtoshi R."/>
            <person name="Tomita M."/>
            <person name="Numata K."/>
            <person name="Arakawa K."/>
        </authorList>
    </citation>
    <scope>NUCLEOTIDE SEQUENCE [LARGE SCALE GENOMIC DNA]</scope>
</reference>
<keyword evidence="3" id="KW-1185">Reference proteome</keyword>
<proteinExistence type="predicted"/>
<sequence>MYGRCGDATRAPRESNAGNPSYSGGCINPFQVQSISNSGGSVVKARFRTGRYRFHPDHGRIGQRVFNLSQHKAHAACLRKLTVADVRHWG</sequence>
<name>A0A4C1VG70_EUMVA</name>
<evidence type="ECO:0000313" key="3">
    <source>
        <dbReference type="Proteomes" id="UP000299102"/>
    </source>
</evidence>
<organism evidence="2 3">
    <name type="scientific">Eumeta variegata</name>
    <name type="common">Bagworm moth</name>
    <name type="synonym">Eumeta japonica</name>
    <dbReference type="NCBI Taxonomy" id="151549"/>
    <lineage>
        <taxon>Eukaryota</taxon>
        <taxon>Metazoa</taxon>
        <taxon>Ecdysozoa</taxon>
        <taxon>Arthropoda</taxon>
        <taxon>Hexapoda</taxon>
        <taxon>Insecta</taxon>
        <taxon>Pterygota</taxon>
        <taxon>Neoptera</taxon>
        <taxon>Endopterygota</taxon>
        <taxon>Lepidoptera</taxon>
        <taxon>Glossata</taxon>
        <taxon>Ditrysia</taxon>
        <taxon>Tineoidea</taxon>
        <taxon>Psychidae</taxon>
        <taxon>Oiketicinae</taxon>
        <taxon>Eumeta</taxon>
    </lineage>
</organism>